<evidence type="ECO:0000256" key="4">
    <source>
        <dbReference type="ARBA" id="ARBA00023172"/>
    </source>
</evidence>
<evidence type="ECO:0000256" key="1">
    <source>
        <dbReference type="ARBA" id="ARBA00008857"/>
    </source>
</evidence>
<dbReference type="SUPFAM" id="SSF56349">
    <property type="entry name" value="DNA breaking-rejoining enzymes"/>
    <property type="match status" value="1"/>
</dbReference>
<evidence type="ECO:0000259" key="7">
    <source>
        <dbReference type="PROSITE" id="PS51900"/>
    </source>
</evidence>
<keyword evidence="9" id="KW-1185">Reference proteome</keyword>
<evidence type="ECO:0000313" key="8">
    <source>
        <dbReference type="EMBL" id="UZH54094.1"/>
    </source>
</evidence>
<feature type="domain" description="Core-binding (CB)" evidence="7">
    <location>
        <begin position="95"/>
        <end position="178"/>
    </location>
</feature>
<comment type="similarity">
    <text evidence="1">Belongs to the 'phage' integrase family.</text>
</comment>
<reference evidence="8" key="1">
    <citation type="submission" date="2021-02" db="EMBL/GenBank/DDBJ databases">
        <title>Salinimicrobium sp. nov. isolated from seawater in Tongyeong, Republic of Korea.</title>
        <authorList>
            <person name="Lee S.-J."/>
        </authorList>
    </citation>
    <scope>NUCLEOTIDE SEQUENCE</scope>
    <source>
        <strain evidence="8">HN-2-9-2</strain>
    </source>
</reference>
<evidence type="ECO:0000256" key="5">
    <source>
        <dbReference type="PROSITE-ProRule" id="PRU01248"/>
    </source>
</evidence>
<dbReference type="InterPro" id="IPR010998">
    <property type="entry name" value="Integrase_recombinase_N"/>
</dbReference>
<evidence type="ECO:0000256" key="3">
    <source>
        <dbReference type="ARBA" id="ARBA00023125"/>
    </source>
</evidence>
<dbReference type="InterPro" id="IPR013762">
    <property type="entry name" value="Integrase-like_cat_sf"/>
</dbReference>
<feature type="domain" description="Tyr recombinase" evidence="6">
    <location>
        <begin position="195"/>
        <end position="367"/>
    </location>
</feature>
<name>A0ABY6NMJ2_9FLAO</name>
<dbReference type="InterPro" id="IPR011010">
    <property type="entry name" value="DNA_brk_join_enz"/>
</dbReference>
<dbReference type="InterPro" id="IPR044068">
    <property type="entry name" value="CB"/>
</dbReference>
<sequence length="399" mass="46993">MKKVTLVPLFHRNEWQIGIKFPFDTEIKSRLQKLEIVKWTRTHSCFYSLYTQENKQLLYNKLREGKLFVDYTELQNFKLPAKQISTPQPVLEYNTAQKKVMHEYVNYLRGRRLSESSVRTYYSFVLKFVHFIGIRQVSDLRKRDIELFIEQHIAAENYALSTHRQCISALKHFLQLYNSEHIDVNEIKRPSKSRYLPVVLSSQEIMRLLQATRNLKHRAILAMIYSGGLRIGEVLNLELAHIDIHRRQIFIKNSKGRKDRMVVLAESILPLLKNYLNTYSPRVFFAEGLYGGPYSQQSVRAFLADSCCRAKIKKRVTPHTLRHSYATHMLENGVDIRYIQELLGHSKPETTMIYTHVSRKDMLKIESPLDVMVKQIYKSDIEEDHLLLPPQHIADKQLY</sequence>
<accession>A0ABY6NMJ2</accession>
<dbReference type="RefSeq" id="WP_265162398.1">
    <property type="nucleotide sequence ID" value="NZ_CP069620.1"/>
</dbReference>
<evidence type="ECO:0000256" key="2">
    <source>
        <dbReference type="ARBA" id="ARBA00022908"/>
    </source>
</evidence>
<keyword evidence="3 5" id="KW-0238">DNA-binding</keyword>
<protein>
    <submittedName>
        <fullName evidence="8">Tyrosine-type recombinase/integrase</fullName>
    </submittedName>
</protein>
<dbReference type="PANTHER" id="PTHR30349:SF64">
    <property type="entry name" value="PROPHAGE INTEGRASE INTD-RELATED"/>
    <property type="match status" value="1"/>
</dbReference>
<dbReference type="PROSITE" id="PS51898">
    <property type="entry name" value="TYR_RECOMBINASE"/>
    <property type="match status" value="1"/>
</dbReference>
<dbReference type="PROSITE" id="PS51900">
    <property type="entry name" value="CB"/>
    <property type="match status" value="1"/>
</dbReference>
<dbReference type="InterPro" id="IPR004107">
    <property type="entry name" value="Integrase_SAM-like_N"/>
</dbReference>
<dbReference type="InterPro" id="IPR002104">
    <property type="entry name" value="Integrase_catalytic"/>
</dbReference>
<dbReference type="Gene3D" id="1.10.150.130">
    <property type="match status" value="1"/>
</dbReference>
<dbReference type="PANTHER" id="PTHR30349">
    <property type="entry name" value="PHAGE INTEGRASE-RELATED"/>
    <property type="match status" value="1"/>
</dbReference>
<evidence type="ECO:0000313" key="9">
    <source>
        <dbReference type="Proteomes" id="UP001163981"/>
    </source>
</evidence>
<dbReference type="Pfam" id="PF13495">
    <property type="entry name" value="Phage_int_SAM_4"/>
    <property type="match status" value="1"/>
</dbReference>
<evidence type="ECO:0000259" key="6">
    <source>
        <dbReference type="PROSITE" id="PS51898"/>
    </source>
</evidence>
<dbReference type="EMBL" id="CP069620">
    <property type="protein sequence ID" value="UZH54094.1"/>
    <property type="molecule type" value="Genomic_DNA"/>
</dbReference>
<gene>
    <name evidence="8" type="ORF">JRG66_08760</name>
</gene>
<dbReference type="Proteomes" id="UP001163981">
    <property type="component" value="Chromosome"/>
</dbReference>
<dbReference type="Pfam" id="PF00589">
    <property type="entry name" value="Phage_integrase"/>
    <property type="match status" value="1"/>
</dbReference>
<dbReference type="InterPro" id="IPR050090">
    <property type="entry name" value="Tyrosine_recombinase_XerCD"/>
</dbReference>
<proteinExistence type="inferred from homology"/>
<dbReference type="Gene3D" id="1.10.443.10">
    <property type="entry name" value="Intergrase catalytic core"/>
    <property type="match status" value="1"/>
</dbReference>
<keyword evidence="2" id="KW-0229">DNA integration</keyword>
<keyword evidence="4" id="KW-0233">DNA recombination</keyword>
<organism evidence="8 9">
    <name type="scientific">Salinimicrobium tongyeongense</name>
    <dbReference type="NCBI Taxonomy" id="2809707"/>
    <lineage>
        <taxon>Bacteria</taxon>
        <taxon>Pseudomonadati</taxon>
        <taxon>Bacteroidota</taxon>
        <taxon>Flavobacteriia</taxon>
        <taxon>Flavobacteriales</taxon>
        <taxon>Flavobacteriaceae</taxon>
        <taxon>Salinimicrobium</taxon>
    </lineage>
</organism>